<dbReference type="PANTHER" id="PTHR46211:SF14">
    <property type="entry name" value="GLYCEROPHOSPHODIESTER PHOSPHODIESTERASE"/>
    <property type="match status" value="1"/>
</dbReference>
<evidence type="ECO:0000313" key="3">
    <source>
        <dbReference type="Proteomes" id="UP000014216"/>
    </source>
</evidence>
<protein>
    <submittedName>
        <fullName evidence="2">Glycerophosphoryl diester phosphodiesterase GlpQ</fullName>
        <ecNumber evidence="2">3.1.4.46</ecNumber>
    </submittedName>
</protein>
<dbReference type="RefSeq" id="WP_006968427.1">
    <property type="nucleotide sequence ID" value="NZ_APJX01000014.1"/>
</dbReference>
<dbReference type="EMBL" id="APJX01000014">
    <property type="protein sequence ID" value="EMS77528.1"/>
    <property type="molecule type" value="Genomic_DNA"/>
</dbReference>
<dbReference type="PATRIC" id="fig|1286635.3.peg.4454"/>
<accession>S0FR07</accession>
<dbReference type="Pfam" id="PF03009">
    <property type="entry name" value="GDPD"/>
    <property type="match status" value="1"/>
</dbReference>
<dbReference type="SUPFAM" id="SSF51695">
    <property type="entry name" value="PLC-like phosphodiesterases"/>
    <property type="match status" value="1"/>
</dbReference>
<reference evidence="2 3" key="1">
    <citation type="journal article" date="2013" name="Genome Announc.">
        <title>Draft Genome Sequence of Desulfotignum phosphitoxidans DSM 13687 Strain FiPS-3.</title>
        <authorList>
            <person name="Poehlein A."/>
            <person name="Daniel R."/>
            <person name="Simeonova D.D."/>
        </authorList>
    </citation>
    <scope>NUCLEOTIDE SEQUENCE [LARGE SCALE GENOMIC DNA]</scope>
    <source>
        <strain evidence="2 3">DSM 13687</strain>
    </source>
</reference>
<dbReference type="Proteomes" id="UP000014216">
    <property type="component" value="Unassembled WGS sequence"/>
</dbReference>
<feature type="domain" description="GP-PDE" evidence="1">
    <location>
        <begin position="2"/>
        <end position="270"/>
    </location>
</feature>
<dbReference type="GO" id="GO:0006629">
    <property type="term" value="P:lipid metabolic process"/>
    <property type="evidence" value="ECO:0007669"/>
    <property type="project" value="InterPro"/>
</dbReference>
<evidence type="ECO:0000259" key="1">
    <source>
        <dbReference type="PROSITE" id="PS51704"/>
    </source>
</evidence>
<dbReference type="Gene3D" id="3.20.20.190">
    <property type="entry name" value="Phosphatidylinositol (PI) phosphodiesterase"/>
    <property type="match status" value="1"/>
</dbReference>
<name>S0FR07_9BACT</name>
<dbReference type="EC" id="3.1.4.46" evidence="2"/>
<gene>
    <name evidence="2" type="primary">glpQ</name>
    <name evidence="2" type="ORF">Dpo_14c00110</name>
</gene>
<evidence type="ECO:0000313" key="2">
    <source>
        <dbReference type="EMBL" id="EMS77528.1"/>
    </source>
</evidence>
<keyword evidence="3" id="KW-1185">Reference proteome</keyword>
<organism evidence="2 3">
    <name type="scientific">Desulfotignum phosphitoxidans DSM 13687</name>
    <dbReference type="NCBI Taxonomy" id="1286635"/>
    <lineage>
        <taxon>Bacteria</taxon>
        <taxon>Pseudomonadati</taxon>
        <taxon>Thermodesulfobacteriota</taxon>
        <taxon>Desulfobacteria</taxon>
        <taxon>Desulfobacterales</taxon>
        <taxon>Desulfobacteraceae</taxon>
        <taxon>Desulfotignum</taxon>
    </lineage>
</organism>
<sequence>MTRIIAHRGARSLAPENTRAAARTARHLGAHAWETDVQITRDGVPVLFHDQDLLRCTDARTRFTGPAFKNRHYRLSAFSLAELQTLDAGSWFESADPFSTIRNGQVHPSALAGFKNEKIPTLAQGLELTRSLDWQVNLELKDHGTDPDPFYTVDTTLAKIADVGIRPHQVIVSCFNHAWLDRVRQQRPDLSVQALVGSSPADMARFRPGPFDVYNLNADLVDTAFVSRLVHKGFQVNLFTVNDPATAARFIQAGAGGIITDFPQFFCPKN</sequence>
<dbReference type="GO" id="GO:0008889">
    <property type="term" value="F:glycerophosphodiester phosphodiesterase activity"/>
    <property type="evidence" value="ECO:0007669"/>
    <property type="project" value="UniProtKB-EC"/>
</dbReference>
<dbReference type="InterPro" id="IPR017946">
    <property type="entry name" value="PLC-like_Pdiesterase_TIM-brl"/>
</dbReference>
<keyword evidence="2" id="KW-0378">Hydrolase</keyword>
<dbReference type="AlphaFoldDB" id="S0FR07"/>
<dbReference type="PANTHER" id="PTHR46211">
    <property type="entry name" value="GLYCEROPHOSPHORYL DIESTER PHOSPHODIESTERASE"/>
    <property type="match status" value="1"/>
</dbReference>
<dbReference type="OrthoDB" id="9787897at2"/>
<comment type="caution">
    <text evidence="2">The sequence shown here is derived from an EMBL/GenBank/DDBJ whole genome shotgun (WGS) entry which is preliminary data.</text>
</comment>
<dbReference type="PROSITE" id="PS51704">
    <property type="entry name" value="GP_PDE"/>
    <property type="match status" value="1"/>
</dbReference>
<dbReference type="InterPro" id="IPR030395">
    <property type="entry name" value="GP_PDE_dom"/>
</dbReference>
<proteinExistence type="predicted"/>